<dbReference type="Proteomes" id="UP000509750">
    <property type="component" value="Chromosome"/>
</dbReference>
<evidence type="ECO:0000256" key="4">
    <source>
        <dbReference type="ARBA" id="ARBA00023136"/>
    </source>
</evidence>
<feature type="transmembrane region" description="Helical" evidence="5">
    <location>
        <begin position="110"/>
        <end position="139"/>
    </location>
</feature>
<evidence type="ECO:0000256" key="2">
    <source>
        <dbReference type="ARBA" id="ARBA00022692"/>
    </source>
</evidence>
<name>A0A7D5KLP1_9EURY</name>
<dbReference type="CDD" id="cd13964">
    <property type="entry name" value="PT_UbiA_1"/>
    <property type="match status" value="1"/>
</dbReference>
<evidence type="ECO:0000313" key="6">
    <source>
        <dbReference type="EMBL" id="QLG27695.1"/>
    </source>
</evidence>
<evidence type="ECO:0000256" key="1">
    <source>
        <dbReference type="ARBA" id="ARBA00004651"/>
    </source>
</evidence>
<organism evidence="6 7">
    <name type="scientific">Halorarum halophilum</name>
    <dbReference type="NCBI Taxonomy" id="2743090"/>
    <lineage>
        <taxon>Archaea</taxon>
        <taxon>Methanobacteriati</taxon>
        <taxon>Methanobacteriota</taxon>
        <taxon>Stenosarchaea group</taxon>
        <taxon>Halobacteria</taxon>
        <taxon>Halobacteriales</taxon>
        <taxon>Haloferacaceae</taxon>
        <taxon>Halorarum</taxon>
    </lineage>
</organism>
<dbReference type="Gene3D" id="1.10.357.140">
    <property type="entry name" value="UbiA prenyltransferase"/>
    <property type="match status" value="1"/>
</dbReference>
<proteinExistence type="predicted"/>
<feature type="transmembrane region" description="Helical" evidence="5">
    <location>
        <begin position="176"/>
        <end position="197"/>
    </location>
</feature>
<dbReference type="PANTHER" id="PTHR42723">
    <property type="entry name" value="CHLOROPHYLL SYNTHASE"/>
    <property type="match status" value="1"/>
</dbReference>
<protein>
    <submittedName>
        <fullName evidence="6">UbiA family prenyltransferase</fullName>
    </submittedName>
</protein>
<reference evidence="6 7" key="1">
    <citation type="submission" date="2020-07" db="EMBL/GenBank/DDBJ databases">
        <title>Gai3-2, isolated from salt lake.</title>
        <authorList>
            <person name="Cui H."/>
            <person name="Shi X."/>
        </authorList>
    </citation>
    <scope>NUCLEOTIDE SEQUENCE [LARGE SCALE GENOMIC DNA]</scope>
    <source>
        <strain evidence="6 7">Gai3-2</strain>
    </source>
</reference>
<evidence type="ECO:0000256" key="3">
    <source>
        <dbReference type="ARBA" id="ARBA00022989"/>
    </source>
</evidence>
<keyword evidence="3 5" id="KW-1133">Transmembrane helix</keyword>
<dbReference type="GO" id="GO:0016765">
    <property type="term" value="F:transferase activity, transferring alkyl or aryl (other than methyl) groups"/>
    <property type="evidence" value="ECO:0007669"/>
    <property type="project" value="InterPro"/>
</dbReference>
<dbReference type="AlphaFoldDB" id="A0A7D5KLP1"/>
<dbReference type="InterPro" id="IPR050475">
    <property type="entry name" value="Prenyltransferase_related"/>
</dbReference>
<dbReference type="InterPro" id="IPR044878">
    <property type="entry name" value="UbiA_sf"/>
</dbReference>
<dbReference type="GO" id="GO:0005886">
    <property type="term" value="C:plasma membrane"/>
    <property type="evidence" value="ECO:0007669"/>
    <property type="project" value="UniProtKB-SubCell"/>
</dbReference>
<gene>
    <name evidence="6" type="ORF">HUG10_09080</name>
</gene>
<dbReference type="EMBL" id="CP058529">
    <property type="protein sequence ID" value="QLG27695.1"/>
    <property type="molecule type" value="Genomic_DNA"/>
</dbReference>
<dbReference type="PANTHER" id="PTHR42723:SF1">
    <property type="entry name" value="CHLOROPHYLL SYNTHASE, CHLOROPLASTIC"/>
    <property type="match status" value="1"/>
</dbReference>
<accession>A0A7D5KLP1</accession>
<keyword evidence="6" id="KW-0808">Transferase</keyword>
<keyword evidence="4 5" id="KW-0472">Membrane</keyword>
<sequence>MTVPSEHHEVDADGNSRRPLAAYATLVRLPNLFTAPPDVLLGVALVVAAGHAVSVGTVAGLAAASVLLYGAGTTLNDYFDAPEDARERRERPIPSGDVSRPAAVVFGGSLLAGGVAVAAVAGGATAGLVAGGVALAVLLYDGAFKGSTLGFLTMGACRGLNVLLGTTAAVRPTELPSWTLAVPAIVLLYIAGVTSMAESETGDADRGAVSTGVAGVAVAVLGLVGLLFLRSPPLVDVALSGALLVGFVAWTGRALRAAYADPSPGTIGPAVGTCVLGLVVLDAAFAAIAGSAWALAVLAFLVPAVVLSGVFDVT</sequence>
<keyword evidence="7" id="KW-1185">Reference proteome</keyword>
<feature type="transmembrane region" description="Helical" evidence="5">
    <location>
        <begin position="292"/>
        <end position="311"/>
    </location>
</feature>
<evidence type="ECO:0000256" key="5">
    <source>
        <dbReference type="SAM" id="Phobius"/>
    </source>
</evidence>
<keyword evidence="2 5" id="KW-0812">Transmembrane</keyword>
<dbReference type="Pfam" id="PF01040">
    <property type="entry name" value="UbiA"/>
    <property type="match status" value="1"/>
</dbReference>
<dbReference type="RefSeq" id="WP_179169270.1">
    <property type="nucleotide sequence ID" value="NZ_CP058529.1"/>
</dbReference>
<feature type="transmembrane region" description="Helical" evidence="5">
    <location>
        <begin position="151"/>
        <end position="170"/>
    </location>
</feature>
<feature type="transmembrane region" description="Helical" evidence="5">
    <location>
        <begin position="267"/>
        <end position="286"/>
    </location>
</feature>
<comment type="subcellular location">
    <subcellularLocation>
        <location evidence="1">Cell membrane</location>
        <topology evidence="1">Multi-pass membrane protein</topology>
    </subcellularLocation>
</comment>
<dbReference type="InterPro" id="IPR000537">
    <property type="entry name" value="UbiA_prenyltransferase"/>
</dbReference>
<feature type="transmembrane region" description="Helical" evidence="5">
    <location>
        <begin position="39"/>
        <end position="69"/>
    </location>
</feature>
<dbReference type="KEGG" id="halg:HUG10_09080"/>
<dbReference type="OrthoDB" id="342947at2157"/>
<evidence type="ECO:0000313" key="7">
    <source>
        <dbReference type="Proteomes" id="UP000509750"/>
    </source>
</evidence>
<dbReference type="GeneID" id="56028983"/>
<feature type="transmembrane region" description="Helical" evidence="5">
    <location>
        <begin position="235"/>
        <end position="255"/>
    </location>
</feature>
<feature type="transmembrane region" description="Helical" evidence="5">
    <location>
        <begin position="209"/>
        <end position="229"/>
    </location>
</feature>